<feature type="domain" description="PilZ" evidence="1">
    <location>
        <begin position="95"/>
        <end position="198"/>
    </location>
</feature>
<evidence type="ECO:0000259" key="2">
    <source>
        <dbReference type="Pfam" id="PF12945"/>
    </source>
</evidence>
<dbReference type="InterPro" id="IPR009926">
    <property type="entry name" value="T3SS_YcgR_PilZN"/>
</dbReference>
<keyword evidence="3" id="KW-0282">Flagellum</keyword>
<keyword evidence="4" id="KW-1185">Reference proteome</keyword>
<feature type="domain" description="Type III secretion system flagellar brake protein YcgR PilZN" evidence="2">
    <location>
        <begin position="4"/>
        <end position="86"/>
    </location>
</feature>
<gene>
    <name evidence="3" type="ORF">P4447_13645</name>
</gene>
<evidence type="ECO:0000313" key="3">
    <source>
        <dbReference type="EMBL" id="MED3563477.1"/>
    </source>
</evidence>
<dbReference type="EMBL" id="JARMQG010000180">
    <property type="protein sequence ID" value="MED3563477.1"/>
    <property type="molecule type" value="Genomic_DNA"/>
</dbReference>
<comment type="caution">
    <text evidence="3">The sequence shown here is derived from an EMBL/GenBank/DDBJ whole genome shotgun (WGS) entry which is preliminary data.</text>
</comment>
<organism evidence="3 4">
    <name type="scientific">Bacillus xiapuensis</name>
    <dbReference type="NCBI Taxonomy" id="2014075"/>
    <lineage>
        <taxon>Bacteria</taxon>
        <taxon>Bacillati</taxon>
        <taxon>Bacillota</taxon>
        <taxon>Bacilli</taxon>
        <taxon>Bacillales</taxon>
        <taxon>Bacillaceae</taxon>
        <taxon>Bacillus</taxon>
    </lineage>
</organism>
<reference evidence="3 4" key="1">
    <citation type="submission" date="2023-03" db="EMBL/GenBank/DDBJ databases">
        <title>Bacillus Genome Sequencing.</title>
        <authorList>
            <person name="Dunlap C."/>
        </authorList>
    </citation>
    <scope>NUCLEOTIDE SEQUENCE [LARGE SCALE GENOMIC DNA]</scope>
    <source>
        <strain evidence="3 4">B-14544</strain>
    </source>
</reference>
<protein>
    <submittedName>
        <fullName evidence="3">Flagellar brake domain-containing protein</fullName>
    </submittedName>
</protein>
<name>A0ABU6NB79_9BACI</name>
<dbReference type="Pfam" id="PF12945">
    <property type="entry name" value="PilZNR"/>
    <property type="match status" value="1"/>
</dbReference>
<evidence type="ECO:0000313" key="4">
    <source>
        <dbReference type="Proteomes" id="UP001330749"/>
    </source>
</evidence>
<dbReference type="RefSeq" id="WP_327968529.1">
    <property type="nucleotide sequence ID" value="NZ_JARMQG010000180.1"/>
</dbReference>
<evidence type="ECO:0000259" key="1">
    <source>
        <dbReference type="Pfam" id="PF07238"/>
    </source>
</evidence>
<accession>A0ABU6NB79</accession>
<sequence>MYPKVGQNIEILIKEHDHSCRSIIAEIGEHDILIAVPLNRNFIGMLTKGAEIDVLFLSEENQYKFKTEIIAKTKDEKIPLYRLIKPEQNDIVRIQRRENFRVNSHLRLVVDQKELTTINISAGGLLYSNGIDHDLKIGDEISGTLYIPNLQNKENEPIAFSGIIRRVSLIEKQQRTNIAVEFTQLMYRDQRKVIQHCFEKQRQMRLVEKGKRR</sequence>
<proteinExistence type="predicted"/>
<keyword evidence="3" id="KW-0966">Cell projection</keyword>
<dbReference type="Gene3D" id="2.40.10.220">
    <property type="entry name" value="predicted glycosyltransferase like domains"/>
    <property type="match status" value="1"/>
</dbReference>
<keyword evidence="3" id="KW-0969">Cilium</keyword>
<dbReference type="Proteomes" id="UP001330749">
    <property type="component" value="Unassembled WGS sequence"/>
</dbReference>
<dbReference type="Pfam" id="PF07238">
    <property type="entry name" value="PilZ"/>
    <property type="match status" value="1"/>
</dbReference>
<dbReference type="InterPro" id="IPR009875">
    <property type="entry name" value="PilZ_domain"/>
</dbReference>